<dbReference type="SUPFAM" id="SSF160719">
    <property type="entry name" value="gpW/gp25-like"/>
    <property type="match status" value="1"/>
</dbReference>
<dbReference type="InterPro" id="IPR007048">
    <property type="entry name" value="IraD/Gp25-like"/>
</dbReference>
<dbReference type="AlphaFoldDB" id="A0A374MMZ2"/>
<dbReference type="Gene3D" id="3.10.450.40">
    <property type="match status" value="1"/>
</dbReference>
<dbReference type="GeneID" id="86051198"/>
<dbReference type="Pfam" id="PF04965">
    <property type="entry name" value="GPW_gp25"/>
    <property type="match status" value="1"/>
</dbReference>
<dbReference type="Proteomes" id="UP001218502">
    <property type="component" value="Unassembled WGS sequence"/>
</dbReference>
<evidence type="ECO:0000313" key="4">
    <source>
        <dbReference type="Proteomes" id="UP000263754"/>
    </source>
</evidence>
<accession>A0A374MMZ2</accession>
<comment type="caution">
    <text evidence="3">The sequence shown here is derived from an EMBL/GenBank/DDBJ whole genome shotgun (WGS) entry which is preliminary data.</text>
</comment>
<sequence length="145" mass="16823">MEYYKFPLKIGLLLQDGSKSLPKCSEKESIDQHLELLFTTCPGEHRYDPRFGCRIWDMDFEKVASQKSWQDHFTTCLTESITTYEPRLSEVEVQVTVSDITYTDDVTDTTTIKKKADVLIKAVLNSTHENCRFRFRLFLGPLSSE</sequence>
<dbReference type="Proteomes" id="UP000263754">
    <property type="component" value="Unassembled WGS sequence"/>
</dbReference>
<dbReference type="RefSeq" id="WP_009127041.1">
    <property type="nucleotide sequence ID" value="NZ_JAQNQY010000022.1"/>
</dbReference>
<feature type="domain" description="IraD/Gp25-like" evidence="1">
    <location>
        <begin position="25"/>
        <end position="101"/>
    </location>
</feature>
<evidence type="ECO:0000313" key="3">
    <source>
        <dbReference type="EMBL" id="RGI72839.1"/>
    </source>
</evidence>
<gene>
    <name evidence="3" type="ORF">DXD90_16645</name>
    <name evidence="2" type="ORF">POY80_16755</name>
</gene>
<evidence type="ECO:0000313" key="2">
    <source>
        <dbReference type="EMBL" id="MDC1754091.1"/>
    </source>
</evidence>
<protein>
    <submittedName>
        <fullName evidence="2">GPW/gp25 family protein</fullName>
    </submittedName>
    <submittedName>
        <fullName evidence="3">Type VI secretion system baseplate protein TssE</fullName>
    </submittedName>
</protein>
<reference evidence="3 4" key="1">
    <citation type="submission" date="2018-08" db="EMBL/GenBank/DDBJ databases">
        <title>A genome reference for cultivated species of the human gut microbiota.</title>
        <authorList>
            <person name="Zou Y."/>
            <person name="Xue W."/>
            <person name="Luo G."/>
        </authorList>
    </citation>
    <scope>NUCLEOTIDE SEQUENCE [LARGE SCALE GENOMIC DNA]</scope>
    <source>
        <strain evidence="3 4">TM10-17</strain>
    </source>
</reference>
<organism evidence="3 4">
    <name type="scientific">Bacteroides uniformis</name>
    <dbReference type="NCBI Taxonomy" id="820"/>
    <lineage>
        <taxon>Bacteria</taxon>
        <taxon>Pseudomonadati</taxon>
        <taxon>Bacteroidota</taxon>
        <taxon>Bacteroidia</taxon>
        <taxon>Bacteroidales</taxon>
        <taxon>Bacteroidaceae</taxon>
        <taxon>Bacteroides</taxon>
    </lineage>
</organism>
<name>A0A374MMZ2_BACUN</name>
<dbReference type="EMBL" id="JAQNQY010000022">
    <property type="protein sequence ID" value="MDC1754091.1"/>
    <property type="molecule type" value="Genomic_DNA"/>
</dbReference>
<dbReference type="EMBL" id="QSOF01000028">
    <property type="protein sequence ID" value="RGI72839.1"/>
    <property type="molecule type" value="Genomic_DNA"/>
</dbReference>
<evidence type="ECO:0000259" key="1">
    <source>
        <dbReference type="Pfam" id="PF04965"/>
    </source>
</evidence>
<reference evidence="2" key="2">
    <citation type="submission" date="2022-10" db="EMBL/GenBank/DDBJ databases">
        <title>Human gut microbiome strain richness.</title>
        <authorList>
            <person name="Chen-Liaw A."/>
        </authorList>
    </citation>
    <scope>NUCLEOTIDE SEQUENCE</scope>
    <source>
        <strain evidence="2">A1_m1001262Bd0_191120</strain>
    </source>
</reference>
<proteinExistence type="predicted"/>